<organism evidence="1 2">
    <name type="scientific">Paraburkholderia aromaticivorans</name>
    <dbReference type="NCBI Taxonomy" id="2026199"/>
    <lineage>
        <taxon>Bacteria</taxon>
        <taxon>Pseudomonadati</taxon>
        <taxon>Pseudomonadota</taxon>
        <taxon>Betaproteobacteria</taxon>
        <taxon>Burkholderiales</taxon>
        <taxon>Burkholderiaceae</taxon>
        <taxon>Paraburkholderia</taxon>
    </lineage>
</organism>
<protein>
    <submittedName>
        <fullName evidence="1">Uncharacterized protein</fullName>
    </submittedName>
</protein>
<accession>A0A248VLC8</accession>
<evidence type="ECO:0000313" key="2">
    <source>
        <dbReference type="Proteomes" id="UP000215158"/>
    </source>
</evidence>
<name>A0A248VLC8_9BURK</name>
<dbReference type="RefSeq" id="WP_095419776.1">
    <property type="nucleotide sequence ID" value="NZ_CP022989.1"/>
</dbReference>
<evidence type="ECO:0000313" key="1">
    <source>
        <dbReference type="EMBL" id="ASV99790.1"/>
    </source>
</evidence>
<dbReference type="Proteomes" id="UP000215158">
    <property type="component" value="Chromosome 1"/>
</dbReference>
<keyword evidence="2" id="KW-1185">Reference proteome</keyword>
<proteinExistence type="predicted"/>
<dbReference type="KEGG" id="parb:CJU94_17580"/>
<reference evidence="1 2" key="1">
    <citation type="submission" date="2017-08" db="EMBL/GenBank/DDBJ databases">
        <title>Identification and genetic characteristics of simultaneous BTEX- and naphthalene-degrading Paraburkholderia sp. BN5 isolated from petroleum-contaminated soil.</title>
        <authorList>
            <person name="Lee Y."/>
            <person name="Jeon C.O."/>
        </authorList>
    </citation>
    <scope>NUCLEOTIDE SEQUENCE [LARGE SCALE GENOMIC DNA]</scope>
    <source>
        <strain evidence="1 2">BN5</strain>
    </source>
</reference>
<sequence>MLLLDFSGGLIAATALDPVAAWHTQRLPADSAHTLSESARDDVFDHWTPHGQVTIDLSQLARLYRRVGAAIAAPAGIP</sequence>
<dbReference type="EMBL" id="CP022989">
    <property type="protein sequence ID" value="ASV99790.1"/>
    <property type="molecule type" value="Genomic_DNA"/>
</dbReference>
<dbReference type="AlphaFoldDB" id="A0A248VLC8"/>
<gene>
    <name evidence="1" type="ORF">CJU94_17580</name>
</gene>